<evidence type="ECO:0000256" key="1">
    <source>
        <dbReference type="SAM" id="MobiDB-lite"/>
    </source>
</evidence>
<name>A0ABU2VI78_9ACTN</name>
<reference evidence="3" key="1">
    <citation type="submission" date="2023-07" db="EMBL/GenBank/DDBJ databases">
        <title>30 novel species of actinomycetes from the DSMZ collection.</title>
        <authorList>
            <person name="Nouioui I."/>
        </authorList>
    </citation>
    <scope>NUCLEOTIDE SEQUENCE [LARGE SCALE GENOMIC DNA]</scope>
    <source>
        <strain evidence="3">DSM 41640</strain>
    </source>
</reference>
<dbReference type="EMBL" id="JAVREZ010000012">
    <property type="protein sequence ID" value="MDT0484602.1"/>
    <property type="molecule type" value="Genomic_DNA"/>
</dbReference>
<protein>
    <submittedName>
        <fullName evidence="2">Uncharacterized protein</fullName>
    </submittedName>
</protein>
<feature type="region of interest" description="Disordered" evidence="1">
    <location>
        <begin position="1"/>
        <end position="24"/>
    </location>
</feature>
<comment type="caution">
    <text evidence="2">The sequence shown here is derived from an EMBL/GenBank/DDBJ whole genome shotgun (WGS) entry which is preliminary data.</text>
</comment>
<evidence type="ECO:0000313" key="2">
    <source>
        <dbReference type="EMBL" id="MDT0484602.1"/>
    </source>
</evidence>
<dbReference type="Proteomes" id="UP001183824">
    <property type="component" value="Unassembled WGS sequence"/>
</dbReference>
<organism evidence="2 3">
    <name type="scientific">Streptomyces doebereineriae</name>
    <dbReference type="NCBI Taxonomy" id="3075528"/>
    <lineage>
        <taxon>Bacteria</taxon>
        <taxon>Bacillati</taxon>
        <taxon>Actinomycetota</taxon>
        <taxon>Actinomycetes</taxon>
        <taxon>Kitasatosporales</taxon>
        <taxon>Streptomycetaceae</taxon>
        <taxon>Streptomyces</taxon>
    </lineage>
</organism>
<proteinExistence type="predicted"/>
<sequence>MPSPDALYTSAPDTAPIAGTDTSDPAYAAATPNLSDMSYYDTDNSAYYQSNTDSNTSVTPYSAYGWTYFGGTTTVGGYDIPNGQLYGQVVGSGLTVQNAGGDFFTYHSMCEWNIDQVWYDSTGHKYRTERARTTTALATEAPNTSIPVAPTCARARVALFCTSSGVRSASTRYATPSTADV</sequence>
<gene>
    <name evidence="2" type="ORF">RNB18_31200</name>
</gene>
<evidence type="ECO:0000313" key="3">
    <source>
        <dbReference type="Proteomes" id="UP001183824"/>
    </source>
</evidence>
<keyword evidence="3" id="KW-1185">Reference proteome</keyword>
<dbReference type="RefSeq" id="WP_311717452.1">
    <property type="nucleotide sequence ID" value="NZ_JAVREZ010000012.1"/>
</dbReference>
<accession>A0ABU2VI78</accession>